<dbReference type="PANTHER" id="PTHR12697:SF5">
    <property type="entry name" value="DEOXYHYPUSINE HYDROXYLASE"/>
    <property type="match status" value="1"/>
</dbReference>
<organism evidence="3 4">
    <name type="scientific">Streptomyces litmocidini</name>
    <dbReference type="NCBI Taxonomy" id="67318"/>
    <lineage>
        <taxon>Bacteria</taxon>
        <taxon>Bacillati</taxon>
        <taxon>Actinomycetota</taxon>
        <taxon>Actinomycetes</taxon>
        <taxon>Kitasatosporales</taxon>
        <taxon>Streptomycetaceae</taxon>
        <taxon>Streptomyces</taxon>
    </lineage>
</organism>
<dbReference type="InterPro" id="IPR000357">
    <property type="entry name" value="HEAT"/>
</dbReference>
<dbReference type="SMART" id="SM00567">
    <property type="entry name" value="EZ_HEAT"/>
    <property type="match status" value="4"/>
</dbReference>
<dbReference type="Gene3D" id="1.25.10.10">
    <property type="entry name" value="Leucine-rich Repeat Variant"/>
    <property type="match status" value="3"/>
</dbReference>
<dbReference type="Proteomes" id="UP001611339">
    <property type="component" value="Unassembled WGS sequence"/>
</dbReference>
<evidence type="ECO:0000256" key="1">
    <source>
        <dbReference type="ARBA" id="ARBA00022737"/>
    </source>
</evidence>
<keyword evidence="4" id="KW-1185">Reference proteome</keyword>
<protein>
    <recommendedName>
        <fullName evidence="5">HEAT repeat domain-containing protein</fullName>
    </recommendedName>
</protein>
<dbReference type="InterPro" id="IPR016024">
    <property type="entry name" value="ARM-type_fold"/>
</dbReference>
<gene>
    <name evidence="3" type="ORF">ACH407_09415</name>
</gene>
<sequence length="658" mass="70369">MWVGLNAVEWNGLEHNYGSAKDVPELLRRCSGPDPADAGEASSELLNLLFHQGGWICSAASAALPFMLRLAATPRVPSRCAMLELVAMLAAEAGRVEARFLDPGWAPAWERALPGLLRLLDDPEPEIRRAAADVLGACGSPGELILPGLLRSWEAEADPATRLELVLALGHSSLRAPVGARGAEVFDLLHGLLDAPQPQIRLAAVHALAPTDPGLPARRLDDVLEAVRDPSVELWRHTSSVRTGVLGVHHWASELFTGPAPDFALGVLADHHDDEQRVAALAQAGGLLSRWRSPGAPLLPRLVGRLDDPVAEVRFRAVELLACLGPEAAAHADEVASLLTDGAVRTTRRRESVGEAALWALARMNDPRCLPGLIELIAGARSGFASNSPHLPATDRHHVGLPSLPEALRHLPDHAELLLPVICDRIDTVTDGRLLHRICEALAEWGPVAEAAVPRLLGLLEDDRTWTAAATALAGIGRGGAEAGSLLLSRARADGPHRKLAAWAYWGVCGQPEPALEILGHSLAEQRFRHPDLRKLAGLGVHAAPHADRLRALTADTDPWTRVEAAHALWAVTGDTETTVPVLTAVVRKLTEGTHLPVMLPAVRYLARIGPAARPAADLLRGIPAHDRRLRSNGGWRGFAQDEDVRSAVQELLSASST</sequence>
<evidence type="ECO:0000256" key="2">
    <source>
        <dbReference type="ARBA" id="ARBA00045876"/>
    </source>
</evidence>
<dbReference type="Pfam" id="PF02985">
    <property type="entry name" value="HEAT"/>
    <property type="match status" value="1"/>
</dbReference>
<dbReference type="RefSeq" id="WP_398708175.1">
    <property type="nucleotide sequence ID" value="NZ_JBIRUI010000003.1"/>
</dbReference>
<evidence type="ECO:0000313" key="3">
    <source>
        <dbReference type="EMBL" id="MFI1713778.1"/>
    </source>
</evidence>
<dbReference type="InterPro" id="IPR011989">
    <property type="entry name" value="ARM-like"/>
</dbReference>
<comment type="caution">
    <text evidence="3">The sequence shown here is derived from an EMBL/GenBank/DDBJ whole genome shotgun (WGS) entry which is preliminary data.</text>
</comment>
<dbReference type="EMBL" id="JBIRUI010000003">
    <property type="protein sequence ID" value="MFI1713778.1"/>
    <property type="molecule type" value="Genomic_DNA"/>
</dbReference>
<dbReference type="PANTHER" id="PTHR12697">
    <property type="entry name" value="PBS LYASE HEAT-LIKE PROTEIN"/>
    <property type="match status" value="1"/>
</dbReference>
<accession>A0ABW7U2B5</accession>
<reference evidence="3 4" key="1">
    <citation type="submission" date="2024-10" db="EMBL/GenBank/DDBJ databases">
        <title>The Natural Products Discovery Center: Release of the First 8490 Sequenced Strains for Exploring Actinobacteria Biosynthetic Diversity.</title>
        <authorList>
            <person name="Kalkreuter E."/>
            <person name="Kautsar S.A."/>
            <person name="Yang D."/>
            <person name="Bader C.D."/>
            <person name="Teijaro C.N."/>
            <person name="Fluegel L."/>
            <person name="Davis C.M."/>
            <person name="Simpson J.R."/>
            <person name="Lauterbach L."/>
            <person name="Steele A.D."/>
            <person name="Gui C."/>
            <person name="Meng S."/>
            <person name="Li G."/>
            <person name="Viehrig K."/>
            <person name="Ye F."/>
            <person name="Su P."/>
            <person name="Kiefer A.F."/>
            <person name="Nichols A."/>
            <person name="Cepeda A.J."/>
            <person name="Yan W."/>
            <person name="Fan B."/>
            <person name="Jiang Y."/>
            <person name="Adhikari A."/>
            <person name="Zheng C.-J."/>
            <person name="Schuster L."/>
            <person name="Cowan T.M."/>
            <person name="Smanski M.J."/>
            <person name="Chevrette M.G."/>
            <person name="De Carvalho L.P.S."/>
            <person name="Shen B."/>
        </authorList>
    </citation>
    <scope>NUCLEOTIDE SEQUENCE [LARGE SCALE GENOMIC DNA]</scope>
    <source>
        <strain evidence="3 4">NPDC020602</strain>
    </source>
</reference>
<evidence type="ECO:0008006" key="5">
    <source>
        <dbReference type="Google" id="ProtNLM"/>
    </source>
</evidence>
<proteinExistence type="predicted"/>
<name>A0ABW7U2B5_9ACTN</name>
<dbReference type="SUPFAM" id="SSF48371">
    <property type="entry name" value="ARM repeat"/>
    <property type="match status" value="1"/>
</dbReference>
<dbReference type="InterPro" id="IPR021133">
    <property type="entry name" value="HEAT_type_2"/>
</dbReference>
<keyword evidence="1" id="KW-0677">Repeat</keyword>
<evidence type="ECO:0000313" key="4">
    <source>
        <dbReference type="Proteomes" id="UP001611339"/>
    </source>
</evidence>
<dbReference type="PROSITE" id="PS50077">
    <property type="entry name" value="HEAT_REPEAT"/>
    <property type="match status" value="1"/>
</dbReference>
<dbReference type="InterPro" id="IPR004155">
    <property type="entry name" value="PBS_lyase_HEAT"/>
</dbReference>
<comment type="function">
    <text evidence="2">Catalyzes the hydroxylation of the N(6)-(4-aminobutyl)-L-lysine intermediate produced by deoxyhypusine synthase/DHPS on a critical lysine of the eukaryotic translation initiation factor 5A/eIF-5A. This is the second step of the post-translational modification of that lysine into an unusual amino acid residue named hypusine. Hypusination is unique to mature eIF-5A factor and is essential for its function.</text>
</comment>